<evidence type="ECO:0000256" key="3">
    <source>
        <dbReference type="SAM" id="SignalP"/>
    </source>
</evidence>
<keyword evidence="1" id="KW-1015">Disulfide bond</keyword>
<keyword evidence="3" id="KW-0732">Signal</keyword>
<name>A0AAW1D9A9_9HEMI</name>
<protein>
    <recommendedName>
        <fullName evidence="4">Lipocalin/cytosolic fatty-acid binding domain-containing protein</fullName>
    </recommendedName>
</protein>
<feature type="signal peptide" evidence="3">
    <location>
        <begin position="1"/>
        <end position="17"/>
    </location>
</feature>
<dbReference type="Gene3D" id="2.40.128.20">
    <property type="match status" value="1"/>
</dbReference>
<dbReference type="GO" id="GO:0005737">
    <property type="term" value="C:cytoplasm"/>
    <property type="evidence" value="ECO:0007669"/>
    <property type="project" value="TreeGrafter"/>
</dbReference>
<dbReference type="GO" id="GO:0006629">
    <property type="term" value="P:lipid metabolic process"/>
    <property type="evidence" value="ECO:0007669"/>
    <property type="project" value="TreeGrafter"/>
</dbReference>
<dbReference type="Pfam" id="PF08212">
    <property type="entry name" value="Lipocalin_2"/>
    <property type="match status" value="1"/>
</dbReference>
<organism evidence="5 6">
    <name type="scientific">Rhynocoris fuscipes</name>
    <dbReference type="NCBI Taxonomy" id="488301"/>
    <lineage>
        <taxon>Eukaryota</taxon>
        <taxon>Metazoa</taxon>
        <taxon>Ecdysozoa</taxon>
        <taxon>Arthropoda</taxon>
        <taxon>Hexapoda</taxon>
        <taxon>Insecta</taxon>
        <taxon>Pterygota</taxon>
        <taxon>Neoptera</taxon>
        <taxon>Paraneoptera</taxon>
        <taxon>Hemiptera</taxon>
        <taxon>Heteroptera</taxon>
        <taxon>Panheteroptera</taxon>
        <taxon>Cimicomorpha</taxon>
        <taxon>Reduviidae</taxon>
        <taxon>Harpactorinae</taxon>
        <taxon>Harpactorini</taxon>
        <taxon>Rhynocoris</taxon>
    </lineage>
</organism>
<feature type="region of interest" description="Disordered" evidence="2">
    <location>
        <begin position="235"/>
        <end position="325"/>
    </location>
</feature>
<proteinExistence type="predicted"/>
<dbReference type="PRINTS" id="PR01273">
    <property type="entry name" value="INVTBRTCOLOR"/>
</dbReference>
<dbReference type="InterPro" id="IPR022272">
    <property type="entry name" value="Lipocalin_CS"/>
</dbReference>
<accession>A0AAW1D9A9</accession>
<dbReference type="GO" id="GO:0000302">
    <property type="term" value="P:response to reactive oxygen species"/>
    <property type="evidence" value="ECO:0007669"/>
    <property type="project" value="TreeGrafter"/>
</dbReference>
<reference evidence="5 6" key="1">
    <citation type="submission" date="2022-12" db="EMBL/GenBank/DDBJ databases">
        <title>Chromosome-level genome assembly of true bugs.</title>
        <authorList>
            <person name="Ma L."/>
            <person name="Li H."/>
        </authorList>
    </citation>
    <scope>NUCLEOTIDE SEQUENCE [LARGE SCALE GENOMIC DNA]</scope>
    <source>
        <strain evidence="5">Lab_2022b</strain>
    </source>
</reference>
<dbReference type="AlphaFoldDB" id="A0AAW1D9A9"/>
<dbReference type="InterPro" id="IPR012674">
    <property type="entry name" value="Calycin"/>
</dbReference>
<evidence type="ECO:0000256" key="1">
    <source>
        <dbReference type="ARBA" id="ARBA00023157"/>
    </source>
</evidence>
<dbReference type="InterPro" id="IPR003057">
    <property type="entry name" value="Invtbrt_color"/>
</dbReference>
<feature type="domain" description="Lipocalin/cytosolic fatty-acid binding" evidence="4">
    <location>
        <begin position="34"/>
        <end position="154"/>
    </location>
</feature>
<sequence>MKEQILVVISLLAIVNAQMPGIGWCPDKRAMPGFDIDRYLGTWYEAERYFTVLEAGSRCARTNYTKAVDGRILVSNEITNRLTGIKRVLDGEIRNIPKGGVDSKISVKYSTLPFPVETEYIILDTDYDSYSVVWSCSGIGPLVNTQSAWVMTRDRLPPGTVLQKAYAVLDKHKISRTFFVRAEQEECNLGEALGGAQKTRSNSEPITQHVESPVGVLEPVVPVVTKPVENAPPALVPVAAEEQKKTEPVPSVTVSKEPSPVPSVVPEQSSAAEESPASESPDSVRKPAPAITAAPPVEQKPVESAENPSSSTSNTIAGASEQNKN</sequence>
<evidence type="ECO:0000313" key="6">
    <source>
        <dbReference type="Proteomes" id="UP001461498"/>
    </source>
</evidence>
<feature type="compositionally biased region" description="Low complexity" evidence="2">
    <location>
        <begin position="248"/>
        <end position="281"/>
    </location>
</feature>
<dbReference type="GO" id="GO:0031409">
    <property type="term" value="F:pigment binding"/>
    <property type="evidence" value="ECO:0007669"/>
    <property type="project" value="InterPro"/>
</dbReference>
<evidence type="ECO:0000259" key="4">
    <source>
        <dbReference type="Pfam" id="PF08212"/>
    </source>
</evidence>
<feature type="chain" id="PRO_5043721428" description="Lipocalin/cytosolic fatty-acid binding domain-containing protein" evidence="3">
    <location>
        <begin position="18"/>
        <end position="325"/>
    </location>
</feature>
<dbReference type="SUPFAM" id="SSF50814">
    <property type="entry name" value="Lipocalins"/>
    <property type="match status" value="1"/>
</dbReference>
<keyword evidence="6" id="KW-1185">Reference proteome</keyword>
<evidence type="ECO:0000313" key="5">
    <source>
        <dbReference type="EMBL" id="KAK9505728.1"/>
    </source>
</evidence>
<feature type="compositionally biased region" description="Polar residues" evidence="2">
    <location>
        <begin position="306"/>
        <end position="325"/>
    </location>
</feature>
<dbReference type="PANTHER" id="PTHR10612">
    <property type="entry name" value="APOLIPOPROTEIN D"/>
    <property type="match status" value="1"/>
</dbReference>
<dbReference type="Proteomes" id="UP001461498">
    <property type="component" value="Unassembled WGS sequence"/>
</dbReference>
<comment type="caution">
    <text evidence="5">The sequence shown here is derived from an EMBL/GenBank/DDBJ whole genome shotgun (WGS) entry which is preliminary data.</text>
</comment>
<dbReference type="EMBL" id="JAPXFL010000006">
    <property type="protein sequence ID" value="KAK9505728.1"/>
    <property type="molecule type" value="Genomic_DNA"/>
</dbReference>
<dbReference type="FunFam" id="2.40.128.20:FF:000026">
    <property type="entry name" value="Apolipoprotein D-like Protein"/>
    <property type="match status" value="1"/>
</dbReference>
<dbReference type="PROSITE" id="PS00213">
    <property type="entry name" value="LIPOCALIN"/>
    <property type="match status" value="1"/>
</dbReference>
<dbReference type="InterPro" id="IPR000566">
    <property type="entry name" value="Lipocln_cytosolic_FA-bd_dom"/>
</dbReference>
<dbReference type="PANTHER" id="PTHR10612:SF34">
    <property type="entry name" value="APOLIPOPROTEIN D"/>
    <property type="match status" value="1"/>
</dbReference>
<evidence type="ECO:0000256" key="2">
    <source>
        <dbReference type="SAM" id="MobiDB-lite"/>
    </source>
</evidence>
<gene>
    <name evidence="5" type="ORF">O3M35_009717</name>
</gene>